<protein>
    <submittedName>
        <fullName evidence="9">Trypsin-like serine protease</fullName>
    </submittedName>
</protein>
<dbReference type="CDD" id="cd00190">
    <property type="entry name" value="Tryp_SPc"/>
    <property type="match status" value="1"/>
</dbReference>
<evidence type="ECO:0000256" key="5">
    <source>
        <dbReference type="ARBA" id="ARBA00023157"/>
    </source>
</evidence>
<dbReference type="GeneID" id="63803837"/>
<dbReference type="Proteomes" id="UP000193922">
    <property type="component" value="Unassembled WGS sequence"/>
</dbReference>
<sequence length="269" mass="28250">MLWLPLSLLVLSALAHASRLQPRIMGGRTASKGEYPFVVYMHNGAEKTFCGGSIIGQQWILTAAHCIKTAKANDITVAKVVVHPQYNDNSMVNDIAMLQLSTNITWSDSVQPIDIDTASVTALGWGFTSPTGKSASKDLKEGPLTTPVHTQFNGNNGKRICVAGDTGTDTCPGDSGGPLIRQVNGKNMLLGITSFGTAGPGASITVNCGGAGMVSLFTHANAFLSYIQTTTRFDESQFNSSGAASHFSKHSLSSSLLVIIGITVAATLF</sequence>
<gene>
    <name evidence="9" type="ORF">DL89DRAFT_266705</name>
</gene>
<keyword evidence="10" id="KW-1185">Reference proteome</keyword>
<dbReference type="EMBL" id="MCFD01000005">
    <property type="protein sequence ID" value="ORX70491.1"/>
    <property type="molecule type" value="Genomic_DNA"/>
</dbReference>
<dbReference type="InterPro" id="IPR001254">
    <property type="entry name" value="Trypsin_dom"/>
</dbReference>
<reference evidence="9 10" key="1">
    <citation type="submission" date="2016-07" db="EMBL/GenBank/DDBJ databases">
        <title>Pervasive Adenine N6-methylation of Active Genes in Fungi.</title>
        <authorList>
            <consortium name="DOE Joint Genome Institute"/>
            <person name="Mondo S.J."/>
            <person name="Dannebaum R.O."/>
            <person name="Kuo R.C."/>
            <person name="Labutti K."/>
            <person name="Haridas S."/>
            <person name="Kuo A."/>
            <person name="Salamov A."/>
            <person name="Ahrendt S.R."/>
            <person name="Lipzen A."/>
            <person name="Sullivan W."/>
            <person name="Andreopoulos W.B."/>
            <person name="Clum A."/>
            <person name="Lindquist E."/>
            <person name="Daum C."/>
            <person name="Ramamoorthy G.K."/>
            <person name="Gryganskyi A."/>
            <person name="Culley D."/>
            <person name="Magnuson J.K."/>
            <person name="James T.Y."/>
            <person name="O'Malley M.A."/>
            <person name="Stajich J.E."/>
            <person name="Spatafora J.W."/>
            <person name="Visel A."/>
            <person name="Grigoriev I.V."/>
        </authorList>
    </citation>
    <scope>NUCLEOTIDE SEQUENCE [LARGE SCALE GENOMIC DNA]</scope>
    <source>
        <strain evidence="9 10">ATCC 12442</strain>
    </source>
</reference>
<dbReference type="SMART" id="SM00020">
    <property type="entry name" value="Tryp_SPc"/>
    <property type="match status" value="1"/>
</dbReference>
<dbReference type="InterPro" id="IPR018114">
    <property type="entry name" value="TRYPSIN_HIS"/>
</dbReference>
<dbReference type="OrthoDB" id="6380398at2759"/>
<dbReference type="AlphaFoldDB" id="A0A1Y1WAD6"/>
<dbReference type="GO" id="GO:0005615">
    <property type="term" value="C:extracellular space"/>
    <property type="evidence" value="ECO:0007669"/>
    <property type="project" value="TreeGrafter"/>
</dbReference>
<feature type="domain" description="Peptidase S1" evidence="8">
    <location>
        <begin position="24"/>
        <end position="232"/>
    </location>
</feature>
<dbReference type="PROSITE" id="PS00135">
    <property type="entry name" value="TRYPSIN_SER"/>
    <property type="match status" value="1"/>
</dbReference>
<keyword evidence="2" id="KW-0964">Secreted</keyword>
<dbReference type="PROSITE" id="PS00134">
    <property type="entry name" value="TRYPSIN_HIS"/>
    <property type="match status" value="1"/>
</dbReference>
<feature type="signal peptide" evidence="7">
    <location>
        <begin position="1"/>
        <end position="17"/>
    </location>
</feature>
<comment type="subcellular location">
    <subcellularLocation>
        <location evidence="1">Secreted</location>
    </subcellularLocation>
</comment>
<dbReference type="GO" id="GO:0006508">
    <property type="term" value="P:proteolysis"/>
    <property type="evidence" value="ECO:0007669"/>
    <property type="project" value="UniProtKB-KW"/>
</dbReference>
<dbReference type="RefSeq" id="XP_040744070.1">
    <property type="nucleotide sequence ID" value="XM_040887189.1"/>
</dbReference>
<evidence type="ECO:0000313" key="10">
    <source>
        <dbReference type="Proteomes" id="UP000193922"/>
    </source>
</evidence>
<proteinExistence type="predicted"/>
<evidence type="ECO:0000256" key="3">
    <source>
        <dbReference type="ARBA" id="ARBA00022670"/>
    </source>
</evidence>
<keyword evidence="5" id="KW-1015">Disulfide bond</keyword>
<feature type="chain" id="PRO_5012960102" evidence="7">
    <location>
        <begin position="18"/>
        <end position="269"/>
    </location>
</feature>
<evidence type="ECO:0000256" key="1">
    <source>
        <dbReference type="ARBA" id="ARBA00004613"/>
    </source>
</evidence>
<dbReference type="InterPro" id="IPR050127">
    <property type="entry name" value="Serine_Proteases_S1"/>
</dbReference>
<dbReference type="InterPro" id="IPR043504">
    <property type="entry name" value="Peptidase_S1_PA_chymotrypsin"/>
</dbReference>
<evidence type="ECO:0000256" key="4">
    <source>
        <dbReference type="ARBA" id="ARBA00022801"/>
    </source>
</evidence>
<name>A0A1Y1WAD6_9FUNG</name>
<dbReference type="SUPFAM" id="SSF50494">
    <property type="entry name" value="Trypsin-like serine proteases"/>
    <property type="match status" value="1"/>
</dbReference>
<accession>A0A1Y1WAD6</accession>
<dbReference type="PANTHER" id="PTHR24264">
    <property type="entry name" value="TRYPSIN-RELATED"/>
    <property type="match status" value="1"/>
</dbReference>
<evidence type="ECO:0000256" key="7">
    <source>
        <dbReference type="SAM" id="SignalP"/>
    </source>
</evidence>
<keyword evidence="7" id="KW-0732">Signal</keyword>
<evidence type="ECO:0000256" key="6">
    <source>
        <dbReference type="RuleBase" id="RU363034"/>
    </source>
</evidence>
<evidence type="ECO:0000259" key="8">
    <source>
        <dbReference type="PROSITE" id="PS50240"/>
    </source>
</evidence>
<dbReference type="PROSITE" id="PS50240">
    <property type="entry name" value="TRYPSIN_DOM"/>
    <property type="match status" value="1"/>
</dbReference>
<dbReference type="InterPro" id="IPR009003">
    <property type="entry name" value="Peptidase_S1_PA"/>
</dbReference>
<dbReference type="STRING" id="61395.A0A1Y1WAD6"/>
<dbReference type="InterPro" id="IPR033116">
    <property type="entry name" value="TRYPSIN_SER"/>
</dbReference>
<dbReference type="PRINTS" id="PR00722">
    <property type="entry name" value="CHYMOTRYPSIN"/>
</dbReference>
<evidence type="ECO:0000313" key="9">
    <source>
        <dbReference type="EMBL" id="ORX70491.1"/>
    </source>
</evidence>
<dbReference type="InterPro" id="IPR001314">
    <property type="entry name" value="Peptidase_S1A"/>
</dbReference>
<keyword evidence="6" id="KW-0720">Serine protease</keyword>
<evidence type="ECO:0000256" key="2">
    <source>
        <dbReference type="ARBA" id="ARBA00022525"/>
    </source>
</evidence>
<organism evidence="9 10">
    <name type="scientific">Linderina pennispora</name>
    <dbReference type="NCBI Taxonomy" id="61395"/>
    <lineage>
        <taxon>Eukaryota</taxon>
        <taxon>Fungi</taxon>
        <taxon>Fungi incertae sedis</taxon>
        <taxon>Zoopagomycota</taxon>
        <taxon>Kickxellomycotina</taxon>
        <taxon>Kickxellomycetes</taxon>
        <taxon>Kickxellales</taxon>
        <taxon>Kickxellaceae</taxon>
        <taxon>Linderina</taxon>
    </lineage>
</organism>
<dbReference type="PANTHER" id="PTHR24264:SF65">
    <property type="entry name" value="SRCR DOMAIN-CONTAINING PROTEIN"/>
    <property type="match status" value="1"/>
</dbReference>
<dbReference type="Gene3D" id="2.40.10.10">
    <property type="entry name" value="Trypsin-like serine proteases"/>
    <property type="match status" value="1"/>
</dbReference>
<comment type="caution">
    <text evidence="9">The sequence shown here is derived from an EMBL/GenBank/DDBJ whole genome shotgun (WGS) entry which is preliminary data.</text>
</comment>
<keyword evidence="4 6" id="KW-0378">Hydrolase</keyword>
<dbReference type="Pfam" id="PF00089">
    <property type="entry name" value="Trypsin"/>
    <property type="match status" value="1"/>
</dbReference>
<dbReference type="GO" id="GO:0004252">
    <property type="term" value="F:serine-type endopeptidase activity"/>
    <property type="evidence" value="ECO:0007669"/>
    <property type="project" value="InterPro"/>
</dbReference>
<keyword evidence="3 6" id="KW-0645">Protease</keyword>